<evidence type="ECO:0008006" key="4">
    <source>
        <dbReference type="Google" id="ProtNLM"/>
    </source>
</evidence>
<feature type="repeat" description="TPR" evidence="1">
    <location>
        <begin position="247"/>
        <end position="280"/>
    </location>
</feature>
<dbReference type="RefSeq" id="WP_163606207.1">
    <property type="nucleotide sequence ID" value="NZ_JAABOO010000001.1"/>
</dbReference>
<feature type="repeat" description="TPR" evidence="1">
    <location>
        <begin position="74"/>
        <end position="107"/>
    </location>
</feature>
<dbReference type="Gene3D" id="1.25.40.10">
    <property type="entry name" value="Tetratricopeptide repeat domain"/>
    <property type="match status" value="2"/>
</dbReference>
<evidence type="ECO:0000256" key="1">
    <source>
        <dbReference type="PROSITE-ProRule" id="PRU00339"/>
    </source>
</evidence>
<keyword evidence="1" id="KW-0802">TPR repeat</keyword>
<sequence length="315" mass="36742">MIRKTRILLIILGIFIIPFYAFAQEEESAELTLEEYSDEFQENFFEALKQSGIENYDKAINYLLECKRLKPDNEVIDFELGKNYLKLNQFYKAEDYILKAVKAAPENIWYLEMLFEVYRHQNDTIKSIEIAKQLAARNVNYKQNLVMLYARTHDYEKALALLDELDKELGPSANRRIQRTHFTTLLRYNKSREESSNKPKISVSEELVNSNPLEIIKKRIEGLIAEEKYTELIKVTNDALEDYPSQSAFYYANGLAYNKTGKFEKAISSLEMALDFLLEDTKLENNIYQQLAFAHNALGNIEKSREYLKKGKKGS</sequence>
<dbReference type="PROSITE" id="PS50005">
    <property type="entry name" value="TPR"/>
    <property type="match status" value="2"/>
</dbReference>
<dbReference type="InterPro" id="IPR019734">
    <property type="entry name" value="TPR_rpt"/>
</dbReference>
<protein>
    <recommendedName>
        <fullName evidence="4">Tetratricopeptide repeat protein</fullName>
    </recommendedName>
</protein>
<keyword evidence="3" id="KW-1185">Reference proteome</keyword>
<dbReference type="Pfam" id="PF13181">
    <property type="entry name" value="TPR_8"/>
    <property type="match status" value="4"/>
</dbReference>
<dbReference type="SMART" id="SM00028">
    <property type="entry name" value="TPR"/>
    <property type="match status" value="3"/>
</dbReference>
<dbReference type="InterPro" id="IPR011990">
    <property type="entry name" value="TPR-like_helical_dom_sf"/>
</dbReference>
<dbReference type="Proteomes" id="UP000468581">
    <property type="component" value="Unassembled WGS sequence"/>
</dbReference>
<name>A0A6P0UIM8_9FLAO</name>
<evidence type="ECO:0000313" key="3">
    <source>
        <dbReference type="Proteomes" id="UP000468581"/>
    </source>
</evidence>
<dbReference type="AlphaFoldDB" id="A0A6P0UIM8"/>
<dbReference type="EMBL" id="JAABOO010000001">
    <property type="protein sequence ID" value="NER13211.1"/>
    <property type="molecule type" value="Genomic_DNA"/>
</dbReference>
<organism evidence="2 3">
    <name type="scientific">Leptobacterium flavescens</name>
    <dbReference type="NCBI Taxonomy" id="472055"/>
    <lineage>
        <taxon>Bacteria</taxon>
        <taxon>Pseudomonadati</taxon>
        <taxon>Bacteroidota</taxon>
        <taxon>Flavobacteriia</taxon>
        <taxon>Flavobacteriales</taxon>
        <taxon>Flavobacteriaceae</taxon>
        <taxon>Leptobacterium</taxon>
    </lineage>
</organism>
<accession>A0A6P0UIM8</accession>
<proteinExistence type="predicted"/>
<comment type="caution">
    <text evidence="2">The sequence shown here is derived from an EMBL/GenBank/DDBJ whole genome shotgun (WGS) entry which is preliminary data.</text>
</comment>
<gene>
    <name evidence="2" type="ORF">GWK08_07155</name>
</gene>
<dbReference type="SUPFAM" id="SSF48452">
    <property type="entry name" value="TPR-like"/>
    <property type="match status" value="2"/>
</dbReference>
<reference evidence="2 3" key="1">
    <citation type="submission" date="2020-01" db="EMBL/GenBank/DDBJ databases">
        <title>Leptobacterium flavescens.</title>
        <authorList>
            <person name="Wang G."/>
        </authorList>
    </citation>
    <scope>NUCLEOTIDE SEQUENCE [LARGE SCALE GENOMIC DNA]</scope>
    <source>
        <strain evidence="2 3">KCTC 22160</strain>
    </source>
</reference>
<evidence type="ECO:0000313" key="2">
    <source>
        <dbReference type="EMBL" id="NER13211.1"/>
    </source>
</evidence>